<evidence type="ECO:0000256" key="6">
    <source>
        <dbReference type="ARBA" id="ARBA00022729"/>
    </source>
</evidence>
<feature type="domain" description="EMC1 first beta-propeller" evidence="14">
    <location>
        <begin position="20"/>
        <end position="433"/>
    </location>
</feature>
<protein>
    <recommendedName>
        <fullName evidence="4">ER membrane protein complex subunit 1</fullName>
    </recommendedName>
</protein>
<evidence type="ECO:0000256" key="4">
    <source>
        <dbReference type="ARBA" id="ARBA00020824"/>
    </source>
</evidence>
<evidence type="ECO:0000256" key="10">
    <source>
        <dbReference type="ARBA" id="ARBA00023180"/>
    </source>
</evidence>
<evidence type="ECO:0000313" key="15">
    <source>
        <dbReference type="EMBL" id="ORY40167.1"/>
    </source>
</evidence>
<comment type="caution">
    <text evidence="15">The sequence shown here is derived from an EMBL/GenBank/DDBJ whole genome shotgun (WGS) entry which is preliminary data.</text>
</comment>
<name>A0A1Y2BZW2_9FUNG</name>
<sequence>MVAIQFVGALLLAAAQTASAIHKDQVGQLEWLKSLVGQSSHVSFARSQAGASLAVGSVLADTVAVLSPATGSIVWRHLLAANEALLHVSRVILHLFNLFFVRTVLAATSFDAATTTFHVRTFDVATGFALSSVVVKQKTPTFCDNSKLCEKQVSVKLVTSKTETRLVALLPGSTVVCIDLADSRIVWLQQLDASTSFSQLETSAGNLIVLGNANGVVDVELLSLADGSVKSSPDPSLKTFSCYSSASNAVICNALGRQSAIAAFVPGSQSIAWISPSDLNLGSINSQHLNVEPLSATEFIVSSNVPGAVSPASLVTVAADGNTPKVTVLHTFPEPKKGYKSVYSATAGDKRNPFVARLSFSTKKGKGVKTGSVTSVGVLEFGEGGLIVSIHLDTVVKDGAPTIRLLTYFQDGTMTLFQQGKTKTLAVKWERDESLAHITDSVFVDFPDKYSLDFDELGEPLKKSLELDPVTRYVKRLTGHVGQMQGFLKTLPTFLSSISLPQRNQETAASFNKTAPLVADRLGFRKLLILATSTGKLHALETKFGHSIWSRYFGDSTFAVKDLEVLRPTAVQNAAIIGLFGTLEDGKKSAVQRINAMTGDAIGGIEEIGGSDVLVLKVRQNGVNVYPIVDTDELVVLYPNSPEARDLFDLQLSTFYYYRIKKGDTAVRGFMVEKLPGGEYKGTQLWSVDLPAGEVVADYVQKDRTEPISSLGRVLGNRSVLYKYLNPNLLALATLRETKSTSNVYLYLIDTVTGSILHRASYLGAGHAAKGLDSIYLIQVDNSVILSYYNHGPEAAEVLVEPEVKGSVDRDELKETAGSNKRRKKNTLVSKEGNVVRNTSPNVKGYEITVLELYEMPKPDARIDRFGLNFASTLSLNTRFSDTYTSFNTQKPSILQQTFVFPAQITAIGSTRTGAGITSREILFGLTSNQLYGVNLRILDPRRPTGPITSEDKEEMLFPYRATIDYNPKEFASHVLEVAGIKTIVSTPSSLESTSIVAAYGLDLFVVRRAPSKTFDLLSDDFGYVTLIVTLVSLVVGIQVAKHYAERKRVSDQWK</sequence>
<keyword evidence="16" id="KW-1185">Reference proteome</keyword>
<evidence type="ECO:0000256" key="11">
    <source>
        <dbReference type="SAM" id="Phobius"/>
    </source>
</evidence>
<evidence type="ECO:0000256" key="7">
    <source>
        <dbReference type="ARBA" id="ARBA00022824"/>
    </source>
</evidence>
<accession>A0A1Y2BZW2</accession>
<dbReference type="InterPro" id="IPR011047">
    <property type="entry name" value="Quinoprotein_ADH-like_sf"/>
</dbReference>
<evidence type="ECO:0000256" key="2">
    <source>
        <dbReference type="ARBA" id="ARBA00007904"/>
    </source>
</evidence>
<feature type="chain" id="PRO_5012192284" description="ER membrane protein complex subunit 1" evidence="12">
    <location>
        <begin position="21"/>
        <end position="1055"/>
    </location>
</feature>
<dbReference type="InterPro" id="IPR058545">
    <property type="entry name" value="Beta-prop_EMC1_1st"/>
</dbReference>
<evidence type="ECO:0000259" key="13">
    <source>
        <dbReference type="Pfam" id="PF07774"/>
    </source>
</evidence>
<evidence type="ECO:0000256" key="12">
    <source>
        <dbReference type="SAM" id="SignalP"/>
    </source>
</evidence>
<dbReference type="Pfam" id="PF25293">
    <property type="entry name" value="Beta-prop_EMC1_N"/>
    <property type="match status" value="1"/>
</dbReference>
<feature type="transmembrane region" description="Helical" evidence="11">
    <location>
        <begin position="1022"/>
        <end position="1041"/>
    </location>
</feature>
<evidence type="ECO:0000256" key="3">
    <source>
        <dbReference type="ARBA" id="ARBA00011276"/>
    </source>
</evidence>
<dbReference type="Pfam" id="PF07774">
    <property type="entry name" value="EMC1_C"/>
    <property type="match status" value="1"/>
</dbReference>
<evidence type="ECO:0000256" key="5">
    <source>
        <dbReference type="ARBA" id="ARBA00022692"/>
    </source>
</evidence>
<keyword evidence="7" id="KW-0256">Endoplasmic reticulum</keyword>
<dbReference type="AlphaFoldDB" id="A0A1Y2BZW2"/>
<evidence type="ECO:0000259" key="14">
    <source>
        <dbReference type="Pfam" id="PF25293"/>
    </source>
</evidence>
<comment type="subcellular location">
    <subcellularLocation>
        <location evidence="1">Endoplasmic reticulum membrane</location>
        <topology evidence="1">Single-pass type I membrane protein</topology>
    </subcellularLocation>
</comment>
<evidence type="ECO:0000313" key="16">
    <source>
        <dbReference type="Proteomes" id="UP000193642"/>
    </source>
</evidence>
<comment type="similarity">
    <text evidence="2">Belongs to the EMC1 family.</text>
</comment>
<dbReference type="Proteomes" id="UP000193642">
    <property type="component" value="Unassembled WGS sequence"/>
</dbReference>
<dbReference type="GO" id="GO:0072546">
    <property type="term" value="C:EMC complex"/>
    <property type="evidence" value="ECO:0007669"/>
    <property type="project" value="InterPro"/>
</dbReference>
<reference evidence="15 16" key="1">
    <citation type="submission" date="2016-07" db="EMBL/GenBank/DDBJ databases">
        <title>Pervasive Adenine N6-methylation of Active Genes in Fungi.</title>
        <authorList>
            <consortium name="DOE Joint Genome Institute"/>
            <person name="Mondo S.J."/>
            <person name="Dannebaum R.O."/>
            <person name="Kuo R.C."/>
            <person name="Labutti K."/>
            <person name="Haridas S."/>
            <person name="Kuo A."/>
            <person name="Salamov A."/>
            <person name="Ahrendt S.R."/>
            <person name="Lipzen A."/>
            <person name="Sullivan W."/>
            <person name="Andreopoulos W.B."/>
            <person name="Clum A."/>
            <person name="Lindquist E."/>
            <person name="Daum C."/>
            <person name="Ramamoorthy G.K."/>
            <person name="Gryganskyi A."/>
            <person name="Culley D."/>
            <person name="Magnuson J.K."/>
            <person name="James T.Y."/>
            <person name="O'Malley M.A."/>
            <person name="Stajich J.E."/>
            <person name="Spatafora J.W."/>
            <person name="Visel A."/>
            <person name="Grigoriev I.V."/>
        </authorList>
    </citation>
    <scope>NUCLEOTIDE SEQUENCE [LARGE SCALE GENOMIC DNA]</scope>
    <source>
        <strain evidence="15 16">JEL800</strain>
    </source>
</reference>
<feature type="domain" description="ER membrane protein complex subunit 1 C-terminal" evidence="13">
    <location>
        <begin position="842"/>
        <end position="1054"/>
    </location>
</feature>
<dbReference type="InterPro" id="IPR015943">
    <property type="entry name" value="WD40/YVTN_repeat-like_dom_sf"/>
</dbReference>
<dbReference type="SUPFAM" id="SSF50998">
    <property type="entry name" value="Quinoprotein alcohol dehydrogenase-like"/>
    <property type="match status" value="1"/>
</dbReference>
<evidence type="ECO:0000256" key="1">
    <source>
        <dbReference type="ARBA" id="ARBA00004115"/>
    </source>
</evidence>
<keyword evidence="5 11" id="KW-0812">Transmembrane</keyword>
<dbReference type="GO" id="GO:0034975">
    <property type="term" value="P:protein folding in endoplasmic reticulum"/>
    <property type="evidence" value="ECO:0007669"/>
    <property type="project" value="TreeGrafter"/>
</dbReference>
<dbReference type="STRING" id="329046.A0A1Y2BZW2"/>
<dbReference type="InterPro" id="IPR011678">
    <property type="entry name" value="EMC1_C"/>
</dbReference>
<dbReference type="EMBL" id="MCGO01000036">
    <property type="protein sequence ID" value="ORY40167.1"/>
    <property type="molecule type" value="Genomic_DNA"/>
</dbReference>
<keyword evidence="10" id="KW-0325">Glycoprotein</keyword>
<feature type="signal peptide" evidence="12">
    <location>
        <begin position="1"/>
        <end position="20"/>
    </location>
</feature>
<keyword evidence="6 12" id="KW-0732">Signal</keyword>
<keyword evidence="8 11" id="KW-1133">Transmembrane helix</keyword>
<dbReference type="OrthoDB" id="28092at2759"/>
<evidence type="ECO:0000256" key="8">
    <source>
        <dbReference type="ARBA" id="ARBA00022989"/>
    </source>
</evidence>
<comment type="subunit">
    <text evidence="3">Component of the ER membrane protein complex (EMC).</text>
</comment>
<dbReference type="PANTHER" id="PTHR21573">
    <property type="entry name" value="ER MEMBRANE PROTEIN COMPLEX SUBUNIT 1"/>
    <property type="match status" value="1"/>
</dbReference>
<dbReference type="PANTHER" id="PTHR21573:SF0">
    <property type="entry name" value="ER MEMBRANE PROTEIN COMPLEX SUBUNIT 1"/>
    <property type="match status" value="1"/>
</dbReference>
<evidence type="ECO:0000256" key="9">
    <source>
        <dbReference type="ARBA" id="ARBA00023136"/>
    </source>
</evidence>
<organism evidence="15 16">
    <name type="scientific">Rhizoclosmatium globosum</name>
    <dbReference type="NCBI Taxonomy" id="329046"/>
    <lineage>
        <taxon>Eukaryota</taxon>
        <taxon>Fungi</taxon>
        <taxon>Fungi incertae sedis</taxon>
        <taxon>Chytridiomycota</taxon>
        <taxon>Chytridiomycota incertae sedis</taxon>
        <taxon>Chytridiomycetes</taxon>
        <taxon>Chytridiales</taxon>
        <taxon>Chytriomycetaceae</taxon>
        <taxon>Rhizoclosmatium</taxon>
    </lineage>
</organism>
<gene>
    <name evidence="15" type="ORF">BCR33DRAFT_852897</name>
</gene>
<dbReference type="Gene3D" id="2.130.10.10">
    <property type="entry name" value="YVTN repeat-like/Quinoprotein amine dehydrogenase"/>
    <property type="match status" value="1"/>
</dbReference>
<keyword evidence="9 11" id="KW-0472">Membrane</keyword>
<dbReference type="InterPro" id="IPR026895">
    <property type="entry name" value="EMC1"/>
</dbReference>
<proteinExistence type="inferred from homology"/>